<keyword evidence="5" id="KW-0378">Hydrolase</keyword>
<dbReference type="PANTHER" id="PTHR31290:SF5">
    <property type="entry name" value="UV-DAMAGE ENDONUCLEASE"/>
    <property type="match status" value="1"/>
</dbReference>
<evidence type="ECO:0000313" key="8">
    <source>
        <dbReference type="Proteomes" id="UP000190626"/>
    </source>
</evidence>
<keyword evidence="4" id="KW-0228">DNA excision</keyword>
<keyword evidence="8" id="KW-1185">Reference proteome</keyword>
<dbReference type="OrthoDB" id="9782576at2"/>
<evidence type="ECO:0000256" key="5">
    <source>
        <dbReference type="ARBA" id="ARBA00022801"/>
    </source>
</evidence>
<dbReference type="Pfam" id="PF03851">
    <property type="entry name" value="UvdE"/>
    <property type="match status" value="1"/>
</dbReference>
<dbReference type="SUPFAM" id="SSF51658">
    <property type="entry name" value="Xylose isomerase-like"/>
    <property type="match status" value="1"/>
</dbReference>
<evidence type="ECO:0000313" key="7">
    <source>
        <dbReference type="EMBL" id="OPH59443.1"/>
    </source>
</evidence>
<reference evidence="8" key="1">
    <citation type="submission" date="2016-07" db="EMBL/GenBank/DDBJ databases">
        <authorList>
            <person name="Florea S."/>
            <person name="Webb J.S."/>
            <person name="Jaromczyk J."/>
            <person name="Schardl C.L."/>
        </authorList>
    </citation>
    <scope>NUCLEOTIDE SEQUENCE [LARGE SCALE GENOMIC DNA]</scope>
    <source>
        <strain evidence="8">CY1</strain>
    </source>
</reference>
<dbReference type="NCBIfam" id="TIGR00629">
    <property type="entry name" value="uvde"/>
    <property type="match status" value="1"/>
</dbReference>
<gene>
    <name evidence="7" type="ORF">BC351_21315</name>
</gene>
<evidence type="ECO:0000256" key="3">
    <source>
        <dbReference type="ARBA" id="ARBA00022763"/>
    </source>
</evidence>
<keyword evidence="3" id="KW-0227">DNA damage</keyword>
<keyword evidence="6" id="KW-0234">DNA repair</keyword>
<dbReference type="AlphaFoldDB" id="A0A1V4HNS0"/>
<evidence type="ECO:0000256" key="4">
    <source>
        <dbReference type="ARBA" id="ARBA00022769"/>
    </source>
</evidence>
<evidence type="ECO:0000256" key="6">
    <source>
        <dbReference type="ARBA" id="ARBA00023204"/>
    </source>
</evidence>
<dbReference type="InterPro" id="IPR036237">
    <property type="entry name" value="Xyl_isomerase-like_sf"/>
</dbReference>
<accession>A0A1V4HNS0</accession>
<evidence type="ECO:0000256" key="1">
    <source>
        <dbReference type="ARBA" id="ARBA00022722"/>
    </source>
</evidence>
<sequence length="318" mass="35845">MIIRLGFVSIAMAIFHNTPSSTFTYKLFSQRPREEALQRAIDIGRKNLAATQRILYYNAAHGIRLFRLSSQLIPLATHPDVLIDVANVYKEELQKLGDFANAHDIRLSMHPNQYTLLNGSDTVVDAAIQDLVYHAAILDGMGLDHSAIINIHVGGMYGDKEAAMERLYAKVPEVPEHVRRRLTFENDDKTYTLEETLAVSQRLNRPCMLDLHHDWCNPSSASPEALLPAIALTWGDIPMKIHVSSPKSPKDTKEFRSHADYIEPEPLIAFLKSCKEAGLARIDVMIEAKMKDYALFQLAEQLAKIRGMKRIDGGVLEW</sequence>
<protein>
    <submittedName>
        <fullName evidence="7">UV damage repair endonuclease UvsE</fullName>
    </submittedName>
</protein>
<keyword evidence="1" id="KW-0540">Nuclease</keyword>
<dbReference type="Proteomes" id="UP000190626">
    <property type="component" value="Unassembled WGS sequence"/>
</dbReference>
<proteinExistence type="predicted"/>
<dbReference type="InterPro" id="IPR004601">
    <property type="entry name" value="UvdE"/>
</dbReference>
<keyword evidence="2 7" id="KW-0255">Endonuclease</keyword>
<dbReference type="GO" id="GO:0004519">
    <property type="term" value="F:endonuclease activity"/>
    <property type="evidence" value="ECO:0007669"/>
    <property type="project" value="UniProtKB-KW"/>
</dbReference>
<name>A0A1V4HNS0_9BACL</name>
<dbReference type="STRING" id="1469647.BC351_21315"/>
<organism evidence="7 8">
    <name type="scientific">Paenibacillus ferrarius</name>
    <dbReference type="NCBI Taxonomy" id="1469647"/>
    <lineage>
        <taxon>Bacteria</taxon>
        <taxon>Bacillati</taxon>
        <taxon>Bacillota</taxon>
        <taxon>Bacilli</taxon>
        <taxon>Bacillales</taxon>
        <taxon>Paenibacillaceae</taxon>
        <taxon>Paenibacillus</taxon>
    </lineage>
</organism>
<dbReference type="EMBL" id="MBTG01000007">
    <property type="protein sequence ID" value="OPH59443.1"/>
    <property type="molecule type" value="Genomic_DNA"/>
</dbReference>
<dbReference type="GO" id="GO:0016787">
    <property type="term" value="F:hydrolase activity"/>
    <property type="evidence" value="ECO:0007669"/>
    <property type="project" value="UniProtKB-KW"/>
</dbReference>
<dbReference type="RefSeq" id="WP_079411125.1">
    <property type="nucleotide sequence ID" value="NZ_MBTG01000007.1"/>
</dbReference>
<evidence type="ECO:0000256" key="2">
    <source>
        <dbReference type="ARBA" id="ARBA00022759"/>
    </source>
</evidence>
<dbReference type="PANTHER" id="PTHR31290">
    <property type="entry name" value="UV-DAMAGE ENDONUCLEASE"/>
    <property type="match status" value="1"/>
</dbReference>
<dbReference type="Gene3D" id="3.20.20.150">
    <property type="entry name" value="Divalent-metal-dependent TIM barrel enzymes"/>
    <property type="match status" value="1"/>
</dbReference>
<dbReference type="GO" id="GO:0006289">
    <property type="term" value="P:nucleotide-excision repair"/>
    <property type="evidence" value="ECO:0007669"/>
    <property type="project" value="InterPro"/>
</dbReference>
<dbReference type="GO" id="GO:0009411">
    <property type="term" value="P:response to UV"/>
    <property type="evidence" value="ECO:0007669"/>
    <property type="project" value="InterPro"/>
</dbReference>
<comment type="caution">
    <text evidence="7">The sequence shown here is derived from an EMBL/GenBank/DDBJ whole genome shotgun (WGS) entry which is preliminary data.</text>
</comment>